<organism evidence="1 2">
    <name type="scientific">Pseudidiomarina aquimaris</name>
    <dbReference type="NCBI Taxonomy" id="641841"/>
    <lineage>
        <taxon>Bacteria</taxon>
        <taxon>Pseudomonadati</taxon>
        <taxon>Pseudomonadota</taxon>
        <taxon>Gammaproteobacteria</taxon>
        <taxon>Alteromonadales</taxon>
        <taxon>Idiomarinaceae</taxon>
        <taxon>Pseudidiomarina</taxon>
    </lineage>
</organism>
<dbReference type="Proteomes" id="UP000286678">
    <property type="component" value="Unassembled WGS sequence"/>
</dbReference>
<dbReference type="EMBL" id="PIPT01000001">
    <property type="protein sequence ID" value="RUO50610.1"/>
    <property type="molecule type" value="Genomic_DNA"/>
</dbReference>
<protein>
    <submittedName>
        <fullName evidence="1">Uncharacterized protein</fullName>
    </submittedName>
</protein>
<evidence type="ECO:0000313" key="1">
    <source>
        <dbReference type="EMBL" id="RUO50610.1"/>
    </source>
</evidence>
<comment type="caution">
    <text evidence="1">The sequence shown here is derived from an EMBL/GenBank/DDBJ whole genome shotgun (WGS) entry which is preliminary data.</text>
</comment>
<keyword evidence="2" id="KW-1185">Reference proteome</keyword>
<proteinExistence type="predicted"/>
<sequence length="62" mass="7030">MSTAKGSDDRTALDIRNLRYFVPSYQQPFIEAVATQRVAAIRKKWRLFSKQTSAFTSSSATE</sequence>
<gene>
    <name evidence="1" type="ORF">CWE21_00455</name>
</gene>
<dbReference type="AlphaFoldDB" id="A0A432XPI6"/>
<name>A0A432XPI6_9GAMM</name>
<dbReference type="RefSeq" id="WP_126832118.1">
    <property type="nucleotide sequence ID" value="NZ_PIPT01000001.1"/>
</dbReference>
<evidence type="ECO:0000313" key="2">
    <source>
        <dbReference type="Proteomes" id="UP000286678"/>
    </source>
</evidence>
<accession>A0A432XPI6</accession>
<reference evidence="2" key="1">
    <citation type="journal article" date="2018" name="Front. Microbiol.">
        <title>Genome-Based Analysis Reveals the Taxonomy and Diversity of the Family Idiomarinaceae.</title>
        <authorList>
            <person name="Liu Y."/>
            <person name="Lai Q."/>
            <person name="Shao Z."/>
        </authorList>
    </citation>
    <scope>NUCLEOTIDE SEQUENCE [LARGE SCALE GENOMIC DNA]</scope>
    <source>
        <strain evidence="2">SW15</strain>
    </source>
</reference>